<dbReference type="InterPro" id="IPR047272">
    <property type="entry name" value="S49_SppA_C"/>
</dbReference>
<dbReference type="RefSeq" id="WP_233813097.1">
    <property type="nucleotide sequence ID" value="NZ_FUYA01000008.1"/>
</dbReference>
<evidence type="ECO:0000313" key="7">
    <source>
        <dbReference type="Proteomes" id="UP000189733"/>
    </source>
</evidence>
<sequence>MLIILAVALFSGAAAFFHSTKLSDRLSSSDDQIGIVRVEGVIMDSESLVEWIRDLRNEPSVKGVLIRVNSPGGAVTPSQEISRAVARLAKQKPVVVSMSSAAASGGYYISAPATCIFANPSTITGSIGVIMELTNVADLMEKIGVKRQSLTSGKLKGAGTPFRKMTRDEREYLQSIVDDMHDQFVRAVAKGRHMDLKEVRAIADGRVFTGRQARTVGLVDKLGGMEDAAAELKSLCGLSGSIPTVEQPEKKRPFIERIMSNIHITLDATGLPQGLLVR</sequence>
<proteinExistence type="inferred from homology"/>
<name>A0A1T4WKB4_9BACT</name>
<gene>
    <name evidence="6" type="ORF">SAMN02745702_02334</name>
</gene>
<feature type="domain" description="Peptidase S49" evidence="5">
    <location>
        <begin position="87"/>
        <end position="237"/>
    </location>
</feature>
<dbReference type="EMBL" id="FUYA01000008">
    <property type="protein sequence ID" value="SKA77348.1"/>
    <property type="molecule type" value="Genomic_DNA"/>
</dbReference>
<evidence type="ECO:0000259" key="5">
    <source>
        <dbReference type="Pfam" id="PF01343"/>
    </source>
</evidence>
<dbReference type="Pfam" id="PF01343">
    <property type="entry name" value="Peptidase_S49"/>
    <property type="match status" value="1"/>
</dbReference>
<evidence type="ECO:0000256" key="2">
    <source>
        <dbReference type="ARBA" id="ARBA00022670"/>
    </source>
</evidence>
<keyword evidence="4" id="KW-0720">Serine protease</keyword>
<accession>A0A1T4WKB4</accession>
<organism evidence="6 7">
    <name type="scientific">Desulfobaculum bizertense DSM 18034</name>
    <dbReference type="NCBI Taxonomy" id="1121442"/>
    <lineage>
        <taxon>Bacteria</taxon>
        <taxon>Pseudomonadati</taxon>
        <taxon>Thermodesulfobacteriota</taxon>
        <taxon>Desulfovibrionia</taxon>
        <taxon>Desulfovibrionales</taxon>
        <taxon>Desulfovibrionaceae</taxon>
        <taxon>Desulfobaculum</taxon>
    </lineage>
</organism>
<dbReference type="Gene3D" id="3.90.226.10">
    <property type="entry name" value="2-enoyl-CoA Hydratase, Chain A, domain 1"/>
    <property type="match status" value="1"/>
</dbReference>
<evidence type="ECO:0000256" key="1">
    <source>
        <dbReference type="ARBA" id="ARBA00008683"/>
    </source>
</evidence>
<dbReference type="STRING" id="1121442.SAMN02745702_02334"/>
<evidence type="ECO:0000256" key="3">
    <source>
        <dbReference type="ARBA" id="ARBA00022801"/>
    </source>
</evidence>
<dbReference type="CDD" id="cd07023">
    <property type="entry name" value="S49_Sppa_N_C"/>
    <property type="match status" value="1"/>
</dbReference>
<dbReference type="NCBIfam" id="TIGR00706">
    <property type="entry name" value="SppA_dom"/>
    <property type="match status" value="1"/>
</dbReference>
<reference evidence="6 7" key="1">
    <citation type="submission" date="2017-02" db="EMBL/GenBank/DDBJ databases">
        <authorList>
            <person name="Peterson S.W."/>
        </authorList>
    </citation>
    <scope>NUCLEOTIDE SEQUENCE [LARGE SCALE GENOMIC DNA]</scope>
    <source>
        <strain evidence="6 7">DSM 18034</strain>
    </source>
</reference>
<keyword evidence="2 6" id="KW-0645">Protease</keyword>
<dbReference type="InterPro" id="IPR004635">
    <property type="entry name" value="Pept_S49_SppA"/>
</dbReference>
<dbReference type="PANTHER" id="PTHR42987">
    <property type="entry name" value="PEPTIDASE S49"/>
    <property type="match status" value="1"/>
</dbReference>
<comment type="similarity">
    <text evidence="1">Belongs to the peptidase S49 family.</text>
</comment>
<dbReference type="Gene3D" id="6.20.330.10">
    <property type="match status" value="1"/>
</dbReference>
<dbReference type="Proteomes" id="UP000189733">
    <property type="component" value="Unassembled WGS sequence"/>
</dbReference>
<keyword evidence="3" id="KW-0378">Hydrolase</keyword>
<dbReference type="GO" id="GO:0008236">
    <property type="term" value="F:serine-type peptidase activity"/>
    <property type="evidence" value="ECO:0007669"/>
    <property type="project" value="UniProtKB-KW"/>
</dbReference>
<dbReference type="PANTHER" id="PTHR42987:SF7">
    <property type="entry name" value="SIGNAL PEPTIDE PEPTIDASE SPPA-RELATED"/>
    <property type="match status" value="1"/>
</dbReference>
<keyword evidence="7" id="KW-1185">Reference proteome</keyword>
<evidence type="ECO:0000313" key="6">
    <source>
        <dbReference type="EMBL" id="SKA77348.1"/>
    </source>
</evidence>
<dbReference type="GO" id="GO:0006508">
    <property type="term" value="P:proteolysis"/>
    <property type="evidence" value="ECO:0007669"/>
    <property type="project" value="UniProtKB-KW"/>
</dbReference>
<dbReference type="SUPFAM" id="SSF52096">
    <property type="entry name" value="ClpP/crotonase"/>
    <property type="match status" value="1"/>
</dbReference>
<dbReference type="InterPro" id="IPR029045">
    <property type="entry name" value="ClpP/crotonase-like_dom_sf"/>
</dbReference>
<dbReference type="InterPro" id="IPR002142">
    <property type="entry name" value="Peptidase_S49"/>
</dbReference>
<protein>
    <submittedName>
        <fullName evidence="6">Protease-4</fullName>
    </submittedName>
</protein>
<dbReference type="AlphaFoldDB" id="A0A1T4WKB4"/>
<evidence type="ECO:0000256" key="4">
    <source>
        <dbReference type="ARBA" id="ARBA00022825"/>
    </source>
</evidence>